<keyword evidence="8" id="KW-0812">Transmembrane</keyword>
<evidence type="ECO:0000256" key="5">
    <source>
        <dbReference type="ARBA" id="ARBA00023004"/>
    </source>
</evidence>
<evidence type="ECO:0000256" key="8">
    <source>
        <dbReference type="SAM" id="Phobius"/>
    </source>
</evidence>
<dbReference type="GO" id="GO:0016705">
    <property type="term" value="F:oxidoreductase activity, acting on paired donors, with incorporation or reduction of molecular oxygen"/>
    <property type="evidence" value="ECO:0007669"/>
    <property type="project" value="InterPro"/>
</dbReference>
<comment type="similarity">
    <text evidence="2">Belongs to the cytochrome P450 family.</text>
</comment>
<dbReference type="PRINTS" id="PR00465">
    <property type="entry name" value="EP450IV"/>
</dbReference>
<dbReference type="Proteomes" id="UP000293360">
    <property type="component" value="Unassembled WGS sequence"/>
</dbReference>
<dbReference type="GO" id="GO:0005506">
    <property type="term" value="F:iron ion binding"/>
    <property type="evidence" value="ECO:0007669"/>
    <property type="project" value="InterPro"/>
</dbReference>
<evidence type="ECO:0000256" key="3">
    <source>
        <dbReference type="ARBA" id="ARBA00022617"/>
    </source>
</evidence>
<dbReference type="AlphaFoldDB" id="A0A4V1XCG7"/>
<dbReference type="InterPro" id="IPR036396">
    <property type="entry name" value="Cyt_P450_sf"/>
</dbReference>
<dbReference type="InterPro" id="IPR001128">
    <property type="entry name" value="Cyt_P450"/>
</dbReference>
<dbReference type="SUPFAM" id="SSF48264">
    <property type="entry name" value="Cytochrome P450"/>
    <property type="match status" value="1"/>
</dbReference>
<dbReference type="OrthoDB" id="1470350at2759"/>
<dbReference type="PANTHER" id="PTHR24305">
    <property type="entry name" value="CYTOCHROME P450"/>
    <property type="match status" value="1"/>
</dbReference>
<evidence type="ECO:0000256" key="6">
    <source>
        <dbReference type="ARBA" id="ARBA00023033"/>
    </source>
</evidence>
<dbReference type="InterPro" id="IPR002403">
    <property type="entry name" value="Cyt_P450_E_grp-IV"/>
</dbReference>
<dbReference type="InterPro" id="IPR050121">
    <property type="entry name" value="Cytochrome_P450_monoxygenase"/>
</dbReference>
<evidence type="ECO:0000256" key="7">
    <source>
        <dbReference type="PIRSR" id="PIRSR602403-1"/>
    </source>
</evidence>
<evidence type="ECO:0000256" key="2">
    <source>
        <dbReference type="ARBA" id="ARBA00010617"/>
    </source>
</evidence>
<keyword evidence="10" id="KW-1185">Reference proteome</keyword>
<dbReference type="Gene3D" id="1.10.630.10">
    <property type="entry name" value="Cytochrome P450"/>
    <property type="match status" value="1"/>
</dbReference>
<name>A0A4V1XCG7_9PEZI</name>
<evidence type="ECO:0000313" key="9">
    <source>
        <dbReference type="EMBL" id="RYP09689.1"/>
    </source>
</evidence>
<keyword evidence="6" id="KW-0560">Oxidoreductase</keyword>
<evidence type="ECO:0008006" key="11">
    <source>
        <dbReference type="Google" id="ProtNLM"/>
    </source>
</evidence>
<organism evidence="9 10">
    <name type="scientific">Monosporascus ibericus</name>
    <dbReference type="NCBI Taxonomy" id="155417"/>
    <lineage>
        <taxon>Eukaryota</taxon>
        <taxon>Fungi</taxon>
        <taxon>Dikarya</taxon>
        <taxon>Ascomycota</taxon>
        <taxon>Pezizomycotina</taxon>
        <taxon>Sordariomycetes</taxon>
        <taxon>Xylariomycetidae</taxon>
        <taxon>Xylariales</taxon>
        <taxon>Xylariales incertae sedis</taxon>
        <taxon>Monosporascus</taxon>
    </lineage>
</organism>
<keyword evidence="4 7" id="KW-0479">Metal-binding</keyword>
<dbReference type="Pfam" id="PF00067">
    <property type="entry name" value="p450"/>
    <property type="match status" value="2"/>
</dbReference>
<gene>
    <name evidence="9" type="ORF">DL764_001115</name>
</gene>
<evidence type="ECO:0000256" key="4">
    <source>
        <dbReference type="ARBA" id="ARBA00022723"/>
    </source>
</evidence>
<sequence>MSLLEIIKTAGLGSTSSTLFLSATIIFVGLYALYRWLLPKPLPGIPFDPESAKSLWGDIPDLQRDPEGLNKWVGKHLEKLRVPLCQALMGPFSKPIVLLADFGEARDILVGRNDFDRSSYIIDRFPLFGNFHLRMKSDDAWRLSRGWLQDLISPNFLNNVAGPAIYAEFLQLIELWEAKARLAAGKPFNVIKDVKFASIDVMLAFMFGADFPDTALRTQAQHLAQLDQSKLSLGHHDEVTFPWARMHPFVEQVNEVGDLIMGIYATLWNPKLVSWWVRNVSRHRTFFASKDEFISRRIQQSTQRVNKDEVKTGLDHMVMREVRAAQKAGRQPVFGRQIMIDEVFGELIAGEHTTSAALVWTLKFLTDYPGVQAKVRHELHAVHSRAAKENRLPSIAEIIAAKVPYLDAVIEETLRLRAAFIIPRDASRDTVLFGHRIPKGTTVLLVAQGPDFSSPSFSVENAERYLISKAEPQQFPGNGDKDLRVFDPQRWLVRKDNGEVSFDGASRPQLGFGLGPRACWGRRLALLEMRIAISMLVWKFDYLATPKELSGHVGVYDISYKAIQGYVRLKVREV</sequence>
<comment type="caution">
    <text evidence="9">The sequence shown here is derived from an EMBL/GenBank/DDBJ whole genome shotgun (WGS) entry which is preliminary data.</text>
</comment>
<dbReference type="GO" id="GO:0020037">
    <property type="term" value="F:heme binding"/>
    <property type="evidence" value="ECO:0007669"/>
    <property type="project" value="InterPro"/>
</dbReference>
<comment type="cofactor">
    <cofactor evidence="1 7">
        <name>heme</name>
        <dbReference type="ChEBI" id="CHEBI:30413"/>
    </cofactor>
</comment>
<reference evidence="9 10" key="1">
    <citation type="submission" date="2018-06" db="EMBL/GenBank/DDBJ databases">
        <title>Complete Genomes of Monosporascus.</title>
        <authorList>
            <person name="Robinson A.J."/>
            <person name="Natvig D.O."/>
        </authorList>
    </citation>
    <scope>NUCLEOTIDE SEQUENCE [LARGE SCALE GENOMIC DNA]</scope>
    <source>
        <strain evidence="9 10">CBS 110550</strain>
    </source>
</reference>
<protein>
    <recommendedName>
        <fullName evidence="11">Cytochrome P450</fullName>
    </recommendedName>
</protein>
<keyword evidence="8" id="KW-0472">Membrane</keyword>
<dbReference type="GO" id="GO:0004497">
    <property type="term" value="F:monooxygenase activity"/>
    <property type="evidence" value="ECO:0007669"/>
    <property type="project" value="UniProtKB-KW"/>
</dbReference>
<proteinExistence type="inferred from homology"/>
<keyword evidence="5 7" id="KW-0408">Iron</keyword>
<dbReference type="STRING" id="155417.A0A4V1XCG7"/>
<dbReference type="PRINTS" id="PR00385">
    <property type="entry name" value="P450"/>
</dbReference>
<dbReference type="PANTHER" id="PTHR24305:SF232">
    <property type="entry name" value="P450, PUTATIVE (EUROFUNG)-RELATED"/>
    <property type="match status" value="1"/>
</dbReference>
<feature type="transmembrane region" description="Helical" evidence="8">
    <location>
        <begin position="12"/>
        <end position="34"/>
    </location>
</feature>
<evidence type="ECO:0000256" key="1">
    <source>
        <dbReference type="ARBA" id="ARBA00001971"/>
    </source>
</evidence>
<accession>A0A4V1XCG7</accession>
<keyword evidence="6" id="KW-0503">Monooxygenase</keyword>
<keyword evidence="8" id="KW-1133">Transmembrane helix</keyword>
<keyword evidence="3 7" id="KW-0349">Heme</keyword>
<dbReference type="EMBL" id="QJNU01000031">
    <property type="protein sequence ID" value="RYP09689.1"/>
    <property type="molecule type" value="Genomic_DNA"/>
</dbReference>
<feature type="binding site" description="axial binding residue" evidence="7">
    <location>
        <position position="519"/>
    </location>
    <ligand>
        <name>heme</name>
        <dbReference type="ChEBI" id="CHEBI:30413"/>
    </ligand>
    <ligandPart>
        <name>Fe</name>
        <dbReference type="ChEBI" id="CHEBI:18248"/>
    </ligandPart>
</feature>
<evidence type="ECO:0000313" key="10">
    <source>
        <dbReference type="Proteomes" id="UP000293360"/>
    </source>
</evidence>